<accession>A0A418WF53</accession>
<protein>
    <submittedName>
        <fullName evidence="1">Uncharacterized protein</fullName>
    </submittedName>
</protein>
<organism evidence="1 2">
    <name type="scientific">Oleomonas cavernae</name>
    <dbReference type="NCBI Taxonomy" id="2320859"/>
    <lineage>
        <taxon>Bacteria</taxon>
        <taxon>Pseudomonadati</taxon>
        <taxon>Pseudomonadota</taxon>
        <taxon>Alphaproteobacteria</taxon>
        <taxon>Acetobacterales</taxon>
        <taxon>Acetobacteraceae</taxon>
        <taxon>Oleomonas</taxon>
    </lineage>
</organism>
<gene>
    <name evidence="1" type="ORF">D3874_18055</name>
</gene>
<dbReference type="PROSITE" id="PS51257">
    <property type="entry name" value="PROKAR_LIPOPROTEIN"/>
    <property type="match status" value="1"/>
</dbReference>
<proteinExistence type="predicted"/>
<comment type="caution">
    <text evidence="1">The sequence shown here is derived from an EMBL/GenBank/DDBJ whole genome shotgun (WGS) entry which is preliminary data.</text>
</comment>
<evidence type="ECO:0000313" key="1">
    <source>
        <dbReference type="EMBL" id="RJF88658.1"/>
    </source>
</evidence>
<evidence type="ECO:0000313" key="2">
    <source>
        <dbReference type="Proteomes" id="UP000284605"/>
    </source>
</evidence>
<sequence>MARPIRDSLRLMPVVLGFAGFLLAGCETPEETGATAAAPEASAPAPEGRPLAEQFFAGAAGFCAELISTAKTMGDAVAIGDRTGFRGGMEDPSRAPAQEIKAVSVDLEGQKMFWTATEGIEGQIQTFVLLPTPVDRCRVALLDSLDAAEATIAMLQDEDSGWIPEKNPPAPVDGIRSFMFYKLSANGAVGINITMPEQIRPEYGRLVAMATVFRARAAAVPTE</sequence>
<keyword evidence="2" id="KW-1185">Reference proteome</keyword>
<dbReference type="EMBL" id="QYUK01000011">
    <property type="protein sequence ID" value="RJF88658.1"/>
    <property type="molecule type" value="Genomic_DNA"/>
</dbReference>
<reference evidence="1 2" key="1">
    <citation type="submission" date="2018-09" db="EMBL/GenBank/DDBJ databases">
        <authorList>
            <person name="Zhu H."/>
        </authorList>
    </citation>
    <scope>NUCLEOTIDE SEQUENCE [LARGE SCALE GENOMIC DNA]</scope>
    <source>
        <strain evidence="1 2">K1W22B-8</strain>
    </source>
</reference>
<name>A0A418WF53_9PROT</name>
<dbReference type="RefSeq" id="WP_119779307.1">
    <property type="nucleotide sequence ID" value="NZ_QYUK01000011.1"/>
</dbReference>
<dbReference type="Proteomes" id="UP000284605">
    <property type="component" value="Unassembled WGS sequence"/>
</dbReference>
<dbReference type="AlphaFoldDB" id="A0A418WF53"/>